<reference evidence="3" key="1">
    <citation type="journal article" date="2013" name="Proc. Natl. Acad. Sci. U.S.A.">
        <title>Genome structure and metabolic features in the red seaweed Chondrus crispus shed light on evolution of the Archaeplastida.</title>
        <authorList>
            <person name="Collen J."/>
            <person name="Porcel B."/>
            <person name="Carre W."/>
            <person name="Ball S.G."/>
            <person name="Chaparro C."/>
            <person name="Tonon T."/>
            <person name="Barbeyron T."/>
            <person name="Michel G."/>
            <person name="Noel B."/>
            <person name="Valentin K."/>
            <person name="Elias M."/>
            <person name="Artiguenave F."/>
            <person name="Arun A."/>
            <person name="Aury J.M."/>
            <person name="Barbosa-Neto J.F."/>
            <person name="Bothwell J.H."/>
            <person name="Bouget F.Y."/>
            <person name="Brillet L."/>
            <person name="Cabello-Hurtado F."/>
            <person name="Capella-Gutierrez S."/>
            <person name="Charrier B."/>
            <person name="Cladiere L."/>
            <person name="Cock J.M."/>
            <person name="Coelho S.M."/>
            <person name="Colleoni C."/>
            <person name="Czjzek M."/>
            <person name="Da Silva C."/>
            <person name="Delage L."/>
            <person name="Denoeud F."/>
            <person name="Deschamps P."/>
            <person name="Dittami S.M."/>
            <person name="Gabaldon T."/>
            <person name="Gachon C.M."/>
            <person name="Groisillier A."/>
            <person name="Herve C."/>
            <person name="Jabbari K."/>
            <person name="Katinka M."/>
            <person name="Kloareg B."/>
            <person name="Kowalczyk N."/>
            <person name="Labadie K."/>
            <person name="Leblanc C."/>
            <person name="Lopez P.J."/>
            <person name="McLachlan D.H."/>
            <person name="Meslet-Cladiere L."/>
            <person name="Moustafa A."/>
            <person name="Nehr Z."/>
            <person name="Nyvall Collen P."/>
            <person name="Panaud O."/>
            <person name="Partensky F."/>
            <person name="Poulain J."/>
            <person name="Rensing S.A."/>
            <person name="Rousvoal S."/>
            <person name="Samson G."/>
            <person name="Symeonidi A."/>
            <person name="Weissenbach J."/>
            <person name="Zambounis A."/>
            <person name="Wincker P."/>
            <person name="Boyen C."/>
        </authorList>
    </citation>
    <scope>NUCLEOTIDE SEQUENCE [LARGE SCALE GENOMIC DNA]</scope>
    <source>
        <strain evidence="3">cv. Stackhouse</strain>
    </source>
</reference>
<dbReference type="EMBL" id="HG001579">
    <property type="protein sequence ID" value="CDF32777.1"/>
    <property type="molecule type" value="Genomic_DNA"/>
</dbReference>
<name>R7Q2G1_CHOCR</name>
<organism evidence="2 3">
    <name type="scientific">Chondrus crispus</name>
    <name type="common">Carrageen Irish moss</name>
    <name type="synonym">Polymorpha crispa</name>
    <dbReference type="NCBI Taxonomy" id="2769"/>
    <lineage>
        <taxon>Eukaryota</taxon>
        <taxon>Rhodophyta</taxon>
        <taxon>Florideophyceae</taxon>
        <taxon>Rhodymeniophycidae</taxon>
        <taxon>Gigartinales</taxon>
        <taxon>Gigartinaceae</taxon>
        <taxon>Chondrus</taxon>
    </lineage>
</organism>
<keyword evidence="3" id="KW-1185">Reference proteome</keyword>
<dbReference type="KEGG" id="ccp:CHC_T00001642001"/>
<feature type="region of interest" description="Disordered" evidence="1">
    <location>
        <begin position="1"/>
        <end position="22"/>
    </location>
</feature>
<sequence length="61" mass="7053">MKAPFLQRERTQTDDASPLHNFPKEVLPDPQLLLQILQCKIIVRQRLELSFLQLGVLGLRS</sequence>
<proteinExistence type="predicted"/>
<protein>
    <submittedName>
        <fullName evidence="2">Uncharacterized protein</fullName>
    </submittedName>
</protein>
<accession>R7Q2G1</accession>
<evidence type="ECO:0000313" key="3">
    <source>
        <dbReference type="Proteomes" id="UP000012073"/>
    </source>
</evidence>
<evidence type="ECO:0000313" key="2">
    <source>
        <dbReference type="EMBL" id="CDF32777.1"/>
    </source>
</evidence>
<dbReference type="GeneID" id="17320289"/>
<dbReference type="Proteomes" id="UP000012073">
    <property type="component" value="Unassembled WGS sequence"/>
</dbReference>
<dbReference type="RefSeq" id="XP_005712578.1">
    <property type="nucleotide sequence ID" value="XM_005712521.1"/>
</dbReference>
<gene>
    <name evidence="2" type="ORF">CHC_T00001642001</name>
</gene>
<evidence type="ECO:0000256" key="1">
    <source>
        <dbReference type="SAM" id="MobiDB-lite"/>
    </source>
</evidence>
<dbReference type="AlphaFoldDB" id="R7Q2G1"/>
<dbReference type="Gramene" id="CDF32777">
    <property type="protein sequence ID" value="CDF32777"/>
    <property type="gene ID" value="CHC_T00001642001"/>
</dbReference>